<dbReference type="Pfam" id="PF00092">
    <property type="entry name" value="VWA"/>
    <property type="match status" value="3"/>
</dbReference>
<evidence type="ECO:0000256" key="3">
    <source>
        <dbReference type="ARBA" id="ARBA00022729"/>
    </source>
</evidence>
<dbReference type="Gene3D" id="3.40.50.410">
    <property type="entry name" value="von Willebrand factor, type A domain"/>
    <property type="match status" value="3"/>
</dbReference>
<dbReference type="KEGG" id="ncc:104959848"/>
<evidence type="ECO:0000256" key="4">
    <source>
        <dbReference type="ARBA" id="ARBA00022737"/>
    </source>
</evidence>
<protein>
    <submittedName>
        <fullName evidence="8">Collagen alpha-6(VI) chain-like</fullName>
    </submittedName>
</protein>
<feature type="domain" description="VWFA" evidence="6">
    <location>
        <begin position="401"/>
        <end position="570"/>
    </location>
</feature>
<keyword evidence="2" id="KW-0964">Secreted</keyword>
<evidence type="ECO:0000256" key="2">
    <source>
        <dbReference type="ARBA" id="ARBA00022525"/>
    </source>
</evidence>
<feature type="domain" description="VWFA" evidence="6">
    <location>
        <begin position="11"/>
        <end position="188"/>
    </location>
</feature>
<dbReference type="PRINTS" id="PR00453">
    <property type="entry name" value="VWFADOMAIN"/>
</dbReference>
<evidence type="ECO:0000313" key="7">
    <source>
        <dbReference type="Proteomes" id="UP000504611"/>
    </source>
</evidence>
<reference evidence="8" key="1">
    <citation type="submission" date="2025-08" db="UniProtKB">
        <authorList>
            <consortium name="RefSeq"/>
        </authorList>
    </citation>
    <scope>IDENTIFICATION</scope>
    <source>
        <tissue evidence="8">Muscle</tissue>
    </source>
</reference>
<keyword evidence="5" id="KW-0325">Glycoprotein</keyword>
<gene>
    <name evidence="8" type="primary">LOC104959848</name>
</gene>
<evidence type="ECO:0000259" key="6">
    <source>
        <dbReference type="PROSITE" id="PS50234"/>
    </source>
</evidence>
<dbReference type="SMART" id="SM00327">
    <property type="entry name" value="VWA"/>
    <property type="match status" value="3"/>
</dbReference>
<name>A0A6I9PK73_9TELE</name>
<dbReference type="OrthoDB" id="6132182at2759"/>
<keyword evidence="4" id="KW-0677">Repeat</keyword>
<keyword evidence="7" id="KW-1185">Reference proteome</keyword>
<dbReference type="PANTHER" id="PTHR24020">
    <property type="entry name" value="COLLAGEN ALPHA"/>
    <property type="match status" value="1"/>
</dbReference>
<dbReference type="FunFam" id="3.40.50.410:FF:000004">
    <property type="entry name" value="collagen alpha-6(VI) chain"/>
    <property type="match status" value="3"/>
</dbReference>
<dbReference type="InterPro" id="IPR036465">
    <property type="entry name" value="vWFA_dom_sf"/>
</dbReference>
<dbReference type="InterPro" id="IPR050525">
    <property type="entry name" value="ECM_Assembly_Org"/>
</dbReference>
<dbReference type="Proteomes" id="UP000504611">
    <property type="component" value="Unplaced"/>
</dbReference>
<dbReference type="GO" id="GO:0005576">
    <property type="term" value="C:extracellular region"/>
    <property type="evidence" value="ECO:0007669"/>
    <property type="project" value="UniProtKB-SubCell"/>
</dbReference>
<comment type="subcellular location">
    <subcellularLocation>
        <location evidence="1">Secreted</location>
    </subcellularLocation>
</comment>
<evidence type="ECO:0000313" key="8">
    <source>
        <dbReference type="RefSeq" id="XP_010786061.1"/>
    </source>
</evidence>
<organism evidence="7 8">
    <name type="scientific">Notothenia coriiceps</name>
    <name type="common">black rockcod</name>
    <dbReference type="NCBI Taxonomy" id="8208"/>
    <lineage>
        <taxon>Eukaryota</taxon>
        <taxon>Metazoa</taxon>
        <taxon>Chordata</taxon>
        <taxon>Craniata</taxon>
        <taxon>Vertebrata</taxon>
        <taxon>Euteleostomi</taxon>
        <taxon>Actinopterygii</taxon>
        <taxon>Neopterygii</taxon>
        <taxon>Teleostei</taxon>
        <taxon>Neoteleostei</taxon>
        <taxon>Acanthomorphata</taxon>
        <taxon>Eupercaria</taxon>
        <taxon>Perciformes</taxon>
        <taxon>Notothenioidei</taxon>
        <taxon>Nototheniidae</taxon>
        <taxon>Notothenia</taxon>
    </lineage>
</organism>
<dbReference type="PANTHER" id="PTHR24020:SF86">
    <property type="entry name" value="COLLAGEN, TYPE VI, ALPHA 4"/>
    <property type="match status" value="1"/>
</dbReference>
<sequence>MTDCKGAKVADIVFIVDESGSIGNENFRLMRNFLHLVVSSLDVSPKRVRVGIVTYNDVSTPQVFLNSFNDKDELLEYIKILPYNGGGTRTGEALNFTRDNVFIKENGCRKENGVQQVAVVITDGRSQDEVSEAAITLRRAGVTIYALGIKDAIESELLEMASHPPDQHVFIRDSFTELTHLKQTLQKILCKNIIAKAVPMKTEAKEVCVKTDEADIFFLMDDSGSISWQDFAEMQNFINNFIEHFQIGPQQVRIGLVKYADSPTDEFDLTTYSDEESLVNAINSIIGVGGGTNTGTALSHMGRLFKRAAVTRGHEAPKYLIVLTDGKSADEVKAPAEKLREQGIIIYAIGVKNSSQTQLEEIAGDSKRTIFVKNFDALKSIDNEIIREICSEEACRDIQSDIFFLTDSSESIDEEEFQKMKNFMKFVISKSTIGENKVHVGVMQFSTSYNLEFPLNQYYSKDDILRAIDDMKQMNEGTRTGKAITEVSRYFDAAKGGRPGMRQNLIVITDGKAQDDVRGPAEALRNKGVEIYAIGVKNHNPTQLKEISGDSQRVYSENDFDALKDLEAQVSSKICERGKSRSRANQQRQLGVEQCWKKCSKPLLR</sequence>
<dbReference type="CDD" id="cd01472">
    <property type="entry name" value="vWA_collagen"/>
    <property type="match status" value="1"/>
</dbReference>
<evidence type="ECO:0000256" key="5">
    <source>
        <dbReference type="ARBA" id="ARBA00023180"/>
    </source>
</evidence>
<dbReference type="GeneID" id="104959848"/>
<accession>A0A6I9PK73</accession>
<dbReference type="PROSITE" id="PS50234">
    <property type="entry name" value="VWFA"/>
    <property type="match status" value="3"/>
</dbReference>
<dbReference type="RefSeq" id="XP_010786061.1">
    <property type="nucleotide sequence ID" value="XM_010787759.1"/>
</dbReference>
<proteinExistence type="predicted"/>
<feature type="domain" description="VWFA" evidence="6">
    <location>
        <begin position="215"/>
        <end position="385"/>
    </location>
</feature>
<evidence type="ECO:0000256" key="1">
    <source>
        <dbReference type="ARBA" id="ARBA00004613"/>
    </source>
</evidence>
<keyword evidence="3" id="KW-0732">Signal</keyword>
<dbReference type="SUPFAM" id="SSF53300">
    <property type="entry name" value="vWA-like"/>
    <property type="match status" value="3"/>
</dbReference>
<dbReference type="InterPro" id="IPR002035">
    <property type="entry name" value="VWF_A"/>
</dbReference>
<dbReference type="AlphaFoldDB" id="A0A6I9PK73"/>